<proteinExistence type="predicted"/>
<dbReference type="InterPro" id="IPR035223">
    <property type="entry name" value="DUF5335"/>
</dbReference>
<sequence>MAVVSPEQRTEWTRLTDRLTAEYRGYDVTVEVLDPEIGDQPLVDRLPFDNVTYDYKDDVAVVAAAEDPEHEDVALRHMVNHPREFVVDLIPEGAALKITDDGGTTTLVSLVRHQDASSQGA</sequence>
<keyword evidence="2" id="KW-1185">Reference proteome</keyword>
<reference evidence="1 2" key="1">
    <citation type="submission" date="2016-10" db="EMBL/GenBank/DDBJ databases">
        <authorList>
            <person name="de Groot N.N."/>
        </authorList>
    </citation>
    <scope>NUCLEOTIDE SEQUENCE [LARGE SCALE GENOMIC DNA]</scope>
    <source>
        <strain evidence="1 2">DSM 45317</strain>
    </source>
</reference>
<gene>
    <name evidence="1" type="ORF">SAMN04488085_1166</name>
</gene>
<dbReference type="AlphaFoldDB" id="A0A1I4JXQ4"/>
<name>A0A1I4JXQ4_9ACTN</name>
<evidence type="ECO:0000313" key="1">
    <source>
        <dbReference type="EMBL" id="SFL71234.1"/>
    </source>
</evidence>
<dbReference type="InParanoid" id="A0A1I4JXQ4"/>
<dbReference type="EMBL" id="FOSW01000016">
    <property type="protein sequence ID" value="SFL71234.1"/>
    <property type="molecule type" value="Genomic_DNA"/>
</dbReference>
<organism evidence="1 2">
    <name type="scientific">Geodermatophilus ruber</name>
    <dbReference type="NCBI Taxonomy" id="504800"/>
    <lineage>
        <taxon>Bacteria</taxon>
        <taxon>Bacillati</taxon>
        <taxon>Actinomycetota</taxon>
        <taxon>Actinomycetes</taxon>
        <taxon>Geodermatophilales</taxon>
        <taxon>Geodermatophilaceae</taxon>
        <taxon>Geodermatophilus</taxon>
    </lineage>
</organism>
<protein>
    <submittedName>
        <fullName evidence="1">Uncharacterized protein</fullName>
    </submittedName>
</protein>
<dbReference type="OrthoDB" id="4200530at2"/>
<dbReference type="Proteomes" id="UP000199152">
    <property type="component" value="Unassembled WGS sequence"/>
</dbReference>
<dbReference type="Pfam" id="PF17269">
    <property type="entry name" value="DUF5335"/>
    <property type="match status" value="1"/>
</dbReference>
<accession>A0A1I4JXQ4</accession>
<evidence type="ECO:0000313" key="2">
    <source>
        <dbReference type="Proteomes" id="UP000199152"/>
    </source>
</evidence>
<dbReference type="RefSeq" id="WP_091328892.1">
    <property type="nucleotide sequence ID" value="NZ_FOSW01000016.1"/>
</dbReference>